<comment type="caution">
    <text evidence="2">The sequence shown here is derived from an EMBL/GenBank/DDBJ whole genome shotgun (WGS) entry which is preliminary data.</text>
</comment>
<name>A0AAN8PJQ7_POLSC</name>
<dbReference type="AlphaFoldDB" id="A0AAN8PJQ7"/>
<organism evidence="2 3">
    <name type="scientific">Polyplax serrata</name>
    <name type="common">Common mouse louse</name>
    <dbReference type="NCBI Taxonomy" id="468196"/>
    <lineage>
        <taxon>Eukaryota</taxon>
        <taxon>Metazoa</taxon>
        <taxon>Ecdysozoa</taxon>
        <taxon>Arthropoda</taxon>
        <taxon>Hexapoda</taxon>
        <taxon>Insecta</taxon>
        <taxon>Pterygota</taxon>
        <taxon>Neoptera</taxon>
        <taxon>Paraneoptera</taxon>
        <taxon>Psocodea</taxon>
        <taxon>Troctomorpha</taxon>
        <taxon>Phthiraptera</taxon>
        <taxon>Anoplura</taxon>
        <taxon>Polyplacidae</taxon>
        <taxon>Polyplax</taxon>
    </lineage>
</organism>
<protein>
    <submittedName>
        <fullName evidence="2">Uncharacterized protein</fullName>
    </submittedName>
</protein>
<dbReference type="Proteomes" id="UP001372834">
    <property type="component" value="Unassembled WGS sequence"/>
</dbReference>
<sequence length="104" mass="11895">MGSTVPDVSNRLEDPWKKSRIFHSGAGRGSINFHTTKNDFPPEVHDEKREWQEKKPFGGRTVAGDSEEFAAERKGISLLPGEKKKWKQSTREVEEDEGRLRLCI</sequence>
<evidence type="ECO:0000313" key="2">
    <source>
        <dbReference type="EMBL" id="KAK6625335.1"/>
    </source>
</evidence>
<evidence type="ECO:0000313" key="3">
    <source>
        <dbReference type="Proteomes" id="UP001372834"/>
    </source>
</evidence>
<proteinExistence type="predicted"/>
<reference evidence="2 3" key="1">
    <citation type="submission" date="2023-10" db="EMBL/GenBank/DDBJ databases">
        <title>Genomes of two closely related lineages of the louse Polyplax serrata with different host specificities.</title>
        <authorList>
            <person name="Martinu J."/>
            <person name="Tarabai H."/>
            <person name="Stefka J."/>
            <person name="Hypsa V."/>
        </authorList>
    </citation>
    <scope>NUCLEOTIDE SEQUENCE [LARGE SCALE GENOMIC DNA]</scope>
    <source>
        <strain evidence="2">HR10_N</strain>
    </source>
</reference>
<dbReference type="EMBL" id="JAWJWE010000037">
    <property type="protein sequence ID" value="KAK6625335.1"/>
    <property type="molecule type" value="Genomic_DNA"/>
</dbReference>
<feature type="region of interest" description="Disordered" evidence="1">
    <location>
        <begin position="23"/>
        <end position="44"/>
    </location>
</feature>
<accession>A0AAN8PJQ7</accession>
<evidence type="ECO:0000256" key="1">
    <source>
        <dbReference type="SAM" id="MobiDB-lite"/>
    </source>
</evidence>
<gene>
    <name evidence="2" type="ORF">RUM43_005632</name>
</gene>